<dbReference type="EMBL" id="JAAXLS010000080">
    <property type="protein sequence ID" value="NKQ59150.1"/>
    <property type="molecule type" value="Genomic_DNA"/>
</dbReference>
<evidence type="ECO:0000256" key="1">
    <source>
        <dbReference type="ARBA" id="ARBA00004948"/>
    </source>
</evidence>
<sequence length="232" mass="27205">MNAWSAEEFEAQLRSIGEKRYHHLHPFNERMHTGLLTEEEFRGWVRNRFYYQVNLPVKDAFILTKLPGRDDRRQWMQRIIDHDGRTGDEGGIEKWVRLGEAVGLTREELFDSDTVLPGVRFAVDAYVDFCRRKPWLESVASALTELFAPDLLSRRITDVQRHYPWIATEGLEYFRARLTQQPKDIAHLLDLVLNHAKSREQQDACVRALEFKCDVLWSLLDSVELAYSKSAR</sequence>
<name>A0ABX1JJT5_9PSEU</name>
<dbReference type="RefSeq" id="WP_168523651.1">
    <property type="nucleotide sequence ID" value="NZ_JAAXLS010000080.1"/>
</dbReference>
<organism evidence="6 7">
    <name type="scientific">Amycolatopsis acididurans</name>
    <dbReference type="NCBI Taxonomy" id="2724524"/>
    <lineage>
        <taxon>Bacteria</taxon>
        <taxon>Bacillati</taxon>
        <taxon>Actinomycetota</taxon>
        <taxon>Actinomycetes</taxon>
        <taxon>Pseudonocardiales</taxon>
        <taxon>Pseudonocardiaceae</taxon>
        <taxon>Amycolatopsis</taxon>
    </lineage>
</organism>
<dbReference type="InterPro" id="IPR011845">
    <property type="entry name" value="PqqC"/>
</dbReference>
<dbReference type="HAMAP" id="MF_00654">
    <property type="entry name" value="PQQ_syn_PqqC"/>
    <property type="match status" value="1"/>
</dbReference>
<protein>
    <recommendedName>
        <fullName evidence="4">Pyrroloquinoline-quinone synthase</fullName>
        <ecNumber evidence="4">1.3.3.11</ecNumber>
    </recommendedName>
    <alternativeName>
        <fullName evidence="4">Coenzyme PQQ synthesis protein C</fullName>
    </alternativeName>
    <alternativeName>
        <fullName evidence="4">Pyrroloquinoline quinone biosynthesis protein C</fullName>
    </alternativeName>
</protein>
<dbReference type="NCBIfam" id="TIGR02111">
    <property type="entry name" value="PQQ_syn_pqqC"/>
    <property type="match status" value="1"/>
</dbReference>
<dbReference type="InterPro" id="IPR039068">
    <property type="entry name" value="PqqC-like"/>
</dbReference>
<feature type="domain" description="Thiaminase-2/PQQC" evidence="5">
    <location>
        <begin position="11"/>
        <end position="221"/>
    </location>
</feature>
<reference evidence="6 7" key="1">
    <citation type="submission" date="2020-04" db="EMBL/GenBank/DDBJ databases">
        <title>Novel species.</title>
        <authorList>
            <person name="Teo W.F.A."/>
            <person name="Lipun K."/>
            <person name="Srisuk N."/>
            <person name="Duangmal K."/>
        </authorList>
    </citation>
    <scope>NUCLEOTIDE SEQUENCE [LARGE SCALE GENOMIC DNA]</scope>
    <source>
        <strain evidence="6 7">K13G38</strain>
    </source>
</reference>
<comment type="similarity">
    <text evidence="4">Belongs to the PqqC family.</text>
</comment>
<comment type="catalytic activity">
    <reaction evidence="4">
        <text>6-(2-amino-2-carboxyethyl)-7,8-dioxo-1,2,3,4,7,8-hexahydroquinoline-2,4-dicarboxylate + 3 O2 = pyrroloquinoline quinone + 2 H2O2 + 2 H2O + H(+)</text>
        <dbReference type="Rhea" id="RHEA:10692"/>
        <dbReference type="ChEBI" id="CHEBI:15377"/>
        <dbReference type="ChEBI" id="CHEBI:15378"/>
        <dbReference type="ChEBI" id="CHEBI:15379"/>
        <dbReference type="ChEBI" id="CHEBI:16240"/>
        <dbReference type="ChEBI" id="CHEBI:58442"/>
        <dbReference type="ChEBI" id="CHEBI:58778"/>
        <dbReference type="EC" id="1.3.3.11"/>
    </reaction>
</comment>
<dbReference type="PANTHER" id="PTHR40279:SF3">
    <property type="entry name" value="4-AMINOBENZOATE SYNTHASE"/>
    <property type="match status" value="1"/>
</dbReference>
<keyword evidence="3 4" id="KW-0560">Oxidoreductase</keyword>
<accession>A0ABX1JJT5</accession>
<dbReference type="Pfam" id="PF03070">
    <property type="entry name" value="TENA_THI-4"/>
    <property type="match status" value="1"/>
</dbReference>
<gene>
    <name evidence="4 6" type="primary">pqqC</name>
    <name evidence="6" type="ORF">HFP15_40540</name>
</gene>
<evidence type="ECO:0000313" key="7">
    <source>
        <dbReference type="Proteomes" id="UP000715441"/>
    </source>
</evidence>
<comment type="pathway">
    <text evidence="4">Cofactor biosynthesis; pyrroloquinoline quinone biosynthesis.</text>
</comment>
<evidence type="ECO:0000256" key="2">
    <source>
        <dbReference type="ARBA" id="ARBA00022905"/>
    </source>
</evidence>
<dbReference type="SUPFAM" id="SSF48613">
    <property type="entry name" value="Heme oxygenase-like"/>
    <property type="match status" value="1"/>
</dbReference>
<dbReference type="PANTHER" id="PTHR40279">
    <property type="entry name" value="PQQC-LIKE PROTEIN"/>
    <property type="match status" value="1"/>
</dbReference>
<proteinExistence type="inferred from homology"/>
<evidence type="ECO:0000313" key="6">
    <source>
        <dbReference type="EMBL" id="NKQ59150.1"/>
    </source>
</evidence>
<comment type="function">
    <text evidence="4">Ring cyclization and eight-electron oxidation of 3a-(2-amino-2-carboxyethyl)-4,5-dioxo-4,5,6,7,8,9-hexahydroquinoline-7,9-dicarboxylic-acid to PQQ.</text>
</comment>
<dbReference type="EC" id="1.3.3.11" evidence="4"/>
<dbReference type="InterPro" id="IPR016084">
    <property type="entry name" value="Haem_Oase-like_multi-hlx"/>
</dbReference>
<evidence type="ECO:0000256" key="3">
    <source>
        <dbReference type="ARBA" id="ARBA00023002"/>
    </source>
</evidence>
<dbReference type="InterPro" id="IPR004305">
    <property type="entry name" value="Thiaminase-2/PQQC"/>
</dbReference>
<dbReference type="Proteomes" id="UP000715441">
    <property type="component" value="Unassembled WGS sequence"/>
</dbReference>
<comment type="pathway">
    <text evidence="1">Cofactor biosynthesis; thiamine diphosphate biosynthesis.</text>
</comment>
<evidence type="ECO:0000259" key="5">
    <source>
        <dbReference type="Pfam" id="PF03070"/>
    </source>
</evidence>
<keyword evidence="7" id="KW-1185">Reference proteome</keyword>
<keyword evidence="2 4" id="KW-0884">PQQ biosynthesis</keyword>
<evidence type="ECO:0000256" key="4">
    <source>
        <dbReference type="HAMAP-Rule" id="MF_00654"/>
    </source>
</evidence>
<comment type="caution">
    <text evidence="6">The sequence shown here is derived from an EMBL/GenBank/DDBJ whole genome shotgun (WGS) entry which is preliminary data.</text>
</comment>
<dbReference type="Gene3D" id="1.20.910.10">
    <property type="entry name" value="Heme oxygenase-like"/>
    <property type="match status" value="1"/>
</dbReference>